<evidence type="ECO:0000259" key="2">
    <source>
        <dbReference type="PROSITE" id="PS50829"/>
    </source>
</evidence>
<dbReference type="AlphaFoldDB" id="A0A3B6FU97"/>
<dbReference type="Pfam" id="PF02213">
    <property type="entry name" value="GYF"/>
    <property type="match status" value="1"/>
</dbReference>
<dbReference type="EnsemblPlants" id="TraesCS3B02G439500.4">
    <property type="protein sequence ID" value="TraesCS3B02G439500.4"/>
    <property type="gene ID" value="TraesCS3B02G439500"/>
</dbReference>
<keyword evidence="6" id="KW-1185">Reference proteome</keyword>
<dbReference type="OrthoDB" id="1870062at2759"/>
<dbReference type="InterPro" id="IPR036885">
    <property type="entry name" value="SWIB_MDM2_dom_sf"/>
</dbReference>
<reference evidence="5" key="1">
    <citation type="submission" date="2018-08" db="EMBL/GenBank/DDBJ databases">
        <authorList>
            <person name="Rossello M."/>
        </authorList>
    </citation>
    <scope>NUCLEOTIDE SEQUENCE [LARGE SCALE GENOMIC DNA]</scope>
    <source>
        <strain evidence="5">cv. Chinese Spring</strain>
    </source>
</reference>
<dbReference type="CDD" id="cd15568">
    <property type="entry name" value="PHD5_NSD"/>
    <property type="match status" value="1"/>
</dbReference>
<dbReference type="SUPFAM" id="SSF159042">
    <property type="entry name" value="Plus3-like"/>
    <property type="match status" value="1"/>
</dbReference>
<evidence type="ECO:0000256" key="1">
    <source>
        <dbReference type="SAM" id="MobiDB-lite"/>
    </source>
</evidence>
<dbReference type="Proteomes" id="UP000019116">
    <property type="component" value="Chromosome 3B"/>
</dbReference>
<accession>A0A3B6FU97</accession>
<feature type="domain" description="GYF" evidence="2">
    <location>
        <begin position="805"/>
        <end position="861"/>
    </location>
</feature>
<dbReference type="Pfam" id="PF02201">
    <property type="entry name" value="SWIB"/>
    <property type="match status" value="1"/>
</dbReference>
<dbReference type="InterPro" id="IPR055198">
    <property type="entry name" value="NSD_PHD"/>
</dbReference>
<gene>
    <name evidence="5" type="primary">LOC123071802</name>
</gene>
<organism evidence="5">
    <name type="scientific">Triticum aestivum</name>
    <name type="common">Wheat</name>
    <dbReference type="NCBI Taxonomy" id="4565"/>
    <lineage>
        <taxon>Eukaryota</taxon>
        <taxon>Viridiplantae</taxon>
        <taxon>Streptophyta</taxon>
        <taxon>Embryophyta</taxon>
        <taxon>Tracheophyta</taxon>
        <taxon>Spermatophyta</taxon>
        <taxon>Magnoliopsida</taxon>
        <taxon>Liliopsida</taxon>
        <taxon>Poales</taxon>
        <taxon>Poaceae</taxon>
        <taxon>BOP clade</taxon>
        <taxon>Pooideae</taxon>
        <taxon>Triticodae</taxon>
        <taxon>Triticeae</taxon>
        <taxon>Triticinae</taxon>
        <taxon>Triticum</taxon>
    </lineage>
</organism>
<feature type="compositionally biased region" description="Basic and acidic residues" evidence="1">
    <location>
        <begin position="173"/>
        <end position="187"/>
    </location>
</feature>
<dbReference type="CDD" id="cd10568">
    <property type="entry name" value="SWIB_like"/>
    <property type="match status" value="1"/>
</dbReference>
<dbReference type="PROSITE" id="PS51925">
    <property type="entry name" value="SWIB_MDM2"/>
    <property type="match status" value="1"/>
</dbReference>
<dbReference type="PROSITE" id="PS50829">
    <property type="entry name" value="GYF"/>
    <property type="match status" value="1"/>
</dbReference>
<protein>
    <submittedName>
        <fullName evidence="5">Uncharacterized protein</fullName>
    </submittedName>
</protein>
<evidence type="ECO:0000259" key="4">
    <source>
        <dbReference type="PROSITE" id="PS51925"/>
    </source>
</evidence>
<reference evidence="5" key="2">
    <citation type="submission" date="2018-10" db="UniProtKB">
        <authorList>
            <consortium name="EnsemblPlants"/>
        </authorList>
    </citation>
    <scope>IDENTIFICATION</scope>
</reference>
<dbReference type="SUPFAM" id="SSF47592">
    <property type="entry name" value="SWIB/MDM2 domain"/>
    <property type="match status" value="1"/>
</dbReference>
<dbReference type="SMART" id="SM00719">
    <property type="entry name" value="Plus3"/>
    <property type="match status" value="1"/>
</dbReference>
<dbReference type="Gene3D" id="1.10.245.10">
    <property type="entry name" value="SWIB/MDM2 domain"/>
    <property type="match status" value="1"/>
</dbReference>
<dbReference type="Pfam" id="PF22908">
    <property type="entry name" value="PHD_NSD"/>
    <property type="match status" value="1"/>
</dbReference>
<evidence type="ECO:0000259" key="3">
    <source>
        <dbReference type="PROSITE" id="PS51360"/>
    </source>
</evidence>
<dbReference type="Gene3D" id="3.30.40.10">
    <property type="entry name" value="Zinc/RING finger domain, C3HC4 (zinc finger)"/>
    <property type="match status" value="1"/>
</dbReference>
<dbReference type="Gene3D" id="3.30.1490.40">
    <property type="match status" value="1"/>
</dbReference>
<dbReference type="InterPro" id="IPR058668">
    <property type="entry name" value="NERD_dom"/>
</dbReference>
<feature type="domain" description="Plus3" evidence="3">
    <location>
        <begin position="357"/>
        <end position="492"/>
    </location>
</feature>
<dbReference type="InterPro" id="IPR013083">
    <property type="entry name" value="Znf_RING/FYVE/PHD"/>
</dbReference>
<feature type="region of interest" description="Disordered" evidence="1">
    <location>
        <begin position="173"/>
        <end position="203"/>
    </location>
</feature>
<dbReference type="Gramene" id="TraesCS3B03G1085700.4">
    <property type="protein sequence ID" value="TraesCS3B03G1085700.4.CDS"/>
    <property type="gene ID" value="TraesCS3B03G1085700"/>
</dbReference>
<dbReference type="SMR" id="A0A3B6FU97"/>
<dbReference type="GO" id="GO:0003677">
    <property type="term" value="F:DNA binding"/>
    <property type="evidence" value="ECO:0007669"/>
    <property type="project" value="InterPro"/>
</dbReference>
<name>A0A3B6FU97_WHEAT</name>
<dbReference type="InterPro" id="IPR045894">
    <property type="entry name" value="At5g08430-like"/>
</dbReference>
<dbReference type="InterPro" id="IPR003121">
    <property type="entry name" value="SWIB_MDM2_domain"/>
</dbReference>
<dbReference type="PROSITE" id="PS51360">
    <property type="entry name" value="PLUS3"/>
    <property type="match status" value="1"/>
</dbReference>
<dbReference type="STRING" id="4565.A0A3B6FU97"/>
<feature type="region of interest" description="Disordered" evidence="1">
    <location>
        <begin position="306"/>
        <end position="326"/>
    </location>
</feature>
<dbReference type="SUPFAM" id="SSF55277">
    <property type="entry name" value="GYF domain"/>
    <property type="match status" value="1"/>
</dbReference>
<dbReference type="Pfam" id="PF03126">
    <property type="entry name" value="Plus-3"/>
    <property type="match status" value="1"/>
</dbReference>
<dbReference type="InterPro" id="IPR036128">
    <property type="entry name" value="Plus3-like_sf"/>
</dbReference>
<feature type="domain" description="DM2" evidence="4">
    <location>
        <begin position="218"/>
        <end position="301"/>
    </location>
</feature>
<dbReference type="PANTHER" id="PTHR46851:SF21">
    <property type="entry name" value="OS01G0884500 PROTEIN"/>
    <property type="match status" value="1"/>
</dbReference>
<evidence type="ECO:0000313" key="6">
    <source>
        <dbReference type="Proteomes" id="UP000019116"/>
    </source>
</evidence>
<dbReference type="Gramene" id="TraesCS3B02G439500.4">
    <property type="protein sequence ID" value="TraesCS3B02G439500.4"/>
    <property type="gene ID" value="TraesCS3B02G439500"/>
</dbReference>
<dbReference type="SMART" id="SM00444">
    <property type="entry name" value="GYF"/>
    <property type="match status" value="1"/>
</dbReference>
<dbReference type="PaxDb" id="4565-Traes_3B_1E9A88AF2.1"/>
<evidence type="ECO:0000313" key="5">
    <source>
        <dbReference type="EnsemblPlants" id="TraesCS3B02G439500.4"/>
    </source>
</evidence>
<proteinExistence type="predicted"/>
<dbReference type="InterPro" id="IPR004343">
    <property type="entry name" value="Plus-3_dom"/>
</dbReference>
<dbReference type="Pfam" id="PF25980">
    <property type="entry name" value="NERD_plant"/>
    <property type="match status" value="1"/>
</dbReference>
<dbReference type="InterPro" id="IPR035445">
    <property type="entry name" value="GYF-like_dom_sf"/>
</dbReference>
<dbReference type="PANTHER" id="PTHR46851">
    <property type="entry name" value="OS01G0884500 PROTEIN"/>
    <property type="match status" value="1"/>
</dbReference>
<dbReference type="Gene3D" id="3.90.70.200">
    <property type="entry name" value="Plus-3 domain"/>
    <property type="match status" value="1"/>
</dbReference>
<dbReference type="InterPro" id="IPR003169">
    <property type="entry name" value="GYF"/>
</dbReference>
<sequence>MGRWGMKLGDMAEFQCFVCKDAGDVRVCDARNCLKSYHPGCVGKEDDFIDSSEQHVCDWHKCSNCGSDALYLCLCCPSSSACGDCFGKVDFVPVKQSNELNMGFCRSCFNMAIVTEKDDAEEAKVVFEGTPEHYQILFKDYWTILNDKECFTLLDLQLASIRHKRSLQCKEGKDSDEYHKTDGKPLGDNDGAGPSSLLDTMDKPNEVQATLKRKKLEKRTYVGWGSKELTEFLSCIGKNASTPLDHFKVAEVVRDYVRQNNLLDGKKKKSVTCDENLHSLFNKRKFKYNMIHSLVETHLSANAISEDESDGSVDDNGYTVKKKPRNSLEPKIPKSVSGIDPIIPKSVSGINKKCLAALNPNNLNLIYLRRTLVVKLLTELDTFEQKVIGCLVRVKNDLKSYTYMMTKKYYQIGLVTGIKKSSEEYKIKDTCTDVLLCVSGMWDDVKISMLSEEDFEEDECNDLLLLAKKELFKRPTVAELEEKEATVHADIVNHWFDKELRKLEMELERAREKGWRQDIHDLSCKKVLLSTPDERQRRLEAIPEVIPDAEEESKEIGIESAASIPFQGNRDERQRRLEAIPEVIPDAEEKYEETEIDSAARNPFQGNRDRPGAAVKYSPLVSRGPGFDAALLHCTVQGVTQTVADPLEVGIDESLEGASLRDDAACEIAFEAAGKALPNGSTPGPGLHTPLNTVTGVIDIDNEEDGNGPSHHNGGDEQDIIDLVSDDDEDVHMEQCEPERARCDGPETVNGIAAHAHNGPEAVNGVTIPTVRASDDRDGNTGPVCSTSQAMARDPVTVNGTSKSDQGWLYRDLQGREHGPYPMAQMREWQQSGYFPEGFRVWRAGKSRRGRGSILLIDAMRLH</sequence>